<reference evidence="2 3" key="1">
    <citation type="submission" date="2019-02" db="EMBL/GenBank/DDBJ databases">
        <title>Opniocepnalus argus genome.</title>
        <authorList>
            <person name="Zhou C."/>
            <person name="Xiao S."/>
        </authorList>
    </citation>
    <scope>NUCLEOTIDE SEQUENCE [LARGE SCALE GENOMIC DNA]</scope>
    <source>
        <strain evidence="2">OARG1902GOOAL</strain>
        <tissue evidence="2">Muscle</tissue>
    </source>
</reference>
<accession>A0A6G1PMU0</accession>
<organism evidence="2 3">
    <name type="scientific">Channa argus</name>
    <name type="common">Northern snakehead</name>
    <name type="synonym">Ophicephalus argus</name>
    <dbReference type="NCBI Taxonomy" id="215402"/>
    <lineage>
        <taxon>Eukaryota</taxon>
        <taxon>Metazoa</taxon>
        <taxon>Chordata</taxon>
        <taxon>Craniata</taxon>
        <taxon>Vertebrata</taxon>
        <taxon>Euteleostomi</taxon>
        <taxon>Actinopterygii</taxon>
        <taxon>Neopterygii</taxon>
        <taxon>Teleostei</taxon>
        <taxon>Neoteleostei</taxon>
        <taxon>Acanthomorphata</taxon>
        <taxon>Anabantaria</taxon>
        <taxon>Anabantiformes</taxon>
        <taxon>Channoidei</taxon>
        <taxon>Channidae</taxon>
        <taxon>Channa</taxon>
    </lineage>
</organism>
<name>A0A6G1PMU0_CHAAH</name>
<evidence type="ECO:0000313" key="2">
    <source>
        <dbReference type="EMBL" id="KAF3691582.1"/>
    </source>
</evidence>
<keyword evidence="3" id="KW-1185">Reference proteome</keyword>
<gene>
    <name evidence="2" type="ORF">EXN66_Car007257</name>
</gene>
<keyword evidence="1" id="KW-1133">Transmembrane helix</keyword>
<keyword evidence="1" id="KW-0812">Transmembrane</keyword>
<protein>
    <submittedName>
        <fullName evidence="2">Uncharacterized protein</fullName>
    </submittedName>
</protein>
<dbReference type="AlphaFoldDB" id="A0A6G1PMU0"/>
<reference evidence="3" key="2">
    <citation type="submission" date="2019-02" db="EMBL/GenBank/DDBJ databases">
        <title>Opniocepnalus argus Var Kimnra genome.</title>
        <authorList>
            <person name="Zhou C."/>
            <person name="Xiao S."/>
        </authorList>
    </citation>
    <scope>NUCLEOTIDE SEQUENCE [LARGE SCALE GENOMIC DNA]</scope>
</reference>
<dbReference type="Proteomes" id="UP000503349">
    <property type="component" value="Chromosome 7"/>
</dbReference>
<dbReference type="EMBL" id="CM015718">
    <property type="protein sequence ID" value="KAF3691582.1"/>
    <property type="molecule type" value="Genomic_DNA"/>
</dbReference>
<evidence type="ECO:0000256" key="1">
    <source>
        <dbReference type="SAM" id="Phobius"/>
    </source>
</evidence>
<sequence>MAMSRVSVQYNGVLKGGTVDLLSLVVCFFITLTNFIQRLIKGNLAFFHESNCTLKDLFIAVSTIPVHTDHSTFLFIVQLQSKILALPPCQG</sequence>
<keyword evidence="1" id="KW-0472">Membrane</keyword>
<feature type="transmembrane region" description="Helical" evidence="1">
    <location>
        <begin position="12"/>
        <end position="36"/>
    </location>
</feature>
<proteinExistence type="predicted"/>
<evidence type="ECO:0000313" key="3">
    <source>
        <dbReference type="Proteomes" id="UP000503349"/>
    </source>
</evidence>